<organism evidence="2 3">
    <name type="scientific">Roseobacter sinensis</name>
    <dbReference type="NCBI Taxonomy" id="2931391"/>
    <lineage>
        <taxon>Bacteria</taxon>
        <taxon>Pseudomonadati</taxon>
        <taxon>Pseudomonadota</taxon>
        <taxon>Alphaproteobacteria</taxon>
        <taxon>Rhodobacterales</taxon>
        <taxon>Roseobacteraceae</taxon>
        <taxon>Roseobacter</taxon>
    </lineage>
</organism>
<proteinExistence type="predicted"/>
<name>A0ABT3BHP3_9RHOB</name>
<evidence type="ECO:0000256" key="1">
    <source>
        <dbReference type="SAM" id="MobiDB-lite"/>
    </source>
</evidence>
<dbReference type="EMBL" id="JALIEB010000012">
    <property type="protein sequence ID" value="MCV3273096.1"/>
    <property type="molecule type" value="Genomic_DNA"/>
</dbReference>
<feature type="region of interest" description="Disordered" evidence="1">
    <location>
        <begin position="135"/>
        <end position="195"/>
    </location>
</feature>
<dbReference type="RefSeq" id="WP_263845413.1">
    <property type="nucleotide sequence ID" value="NZ_JALIEB010000012.1"/>
</dbReference>
<sequence>MSAPSTFWARRRAAVEAEAQAEARAQIEAVAAARQAELAEKDDAEVLQEMGLPDPDAMQPGDDFAAFMAREVPEHLRNKALRKLWRSNPVLACVDGLNEYDDDFRAAMLAGGPVQTAYQVGKGMMAHIEEMARQAEQPARTEEVTEDAPDVATADAAAEEDVTPEPQPAMPAGEEVAEAPNAPRRMRFHFEEEAT</sequence>
<evidence type="ECO:0000313" key="2">
    <source>
        <dbReference type="EMBL" id="MCV3273096.1"/>
    </source>
</evidence>
<keyword evidence="3" id="KW-1185">Reference proteome</keyword>
<gene>
    <name evidence="2" type="ORF">MUB52_16820</name>
</gene>
<accession>A0ABT3BHP3</accession>
<protein>
    <submittedName>
        <fullName evidence="2">DUF3306 domain-containing protein</fullName>
    </submittedName>
</protein>
<dbReference type="Pfam" id="PF11748">
    <property type="entry name" value="DUF3306"/>
    <property type="match status" value="1"/>
</dbReference>
<reference evidence="2 3" key="1">
    <citation type="submission" date="2022-04" db="EMBL/GenBank/DDBJ databases">
        <title>Roseobacter sp. WL0113 is a bacterium isolated from neritic sediment.</title>
        <authorList>
            <person name="Wang L."/>
            <person name="He W."/>
            <person name="Zhang D.-F."/>
        </authorList>
    </citation>
    <scope>NUCLEOTIDE SEQUENCE [LARGE SCALE GENOMIC DNA]</scope>
    <source>
        <strain evidence="2 3">WL0113</strain>
    </source>
</reference>
<comment type="caution">
    <text evidence="2">The sequence shown here is derived from an EMBL/GenBank/DDBJ whole genome shotgun (WGS) entry which is preliminary data.</text>
</comment>
<dbReference type="Proteomes" id="UP001208690">
    <property type="component" value="Unassembled WGS sequence"/>
</dbReference>
<evidence type="ECO:0000313" key="3">
    <source>
        <dbReference type="Proteomes" id="UP001208690"/>
    </source>
</evidence>
<dbReference type="InterPro" id="IPR021735">
    <property type="entry name" value="DUF3306"/>
</dbReference>